<reference evidence="4" key="1">
    <citation type="submission" date="2022-03" db="EMBL/GenBank/DDBJ databases">
        <title>Identification of a novel bacterium isolated from mangrove sediments.</title>
        <authorList>
            <person name="Pan X."/>
        </authorList>
    </citation>
    <scope>NUCLEOTIDE SEQUENCE</scope>
    <source>
        <strain evidence="4">B1949</strain>
    </source>
</reference>
<dbReference type="Proteomes" id="UP001162881">
    <property type="component" value="Unassembled WGS sequence"/>
</dbReference>
<dbReference type="InterPro" id="IPR011050">
    <property type="entry name" value="Pectin_lyase_fold/virulence"/>
</dbReference>
<dbReference type="InterPro" id="IPR012332">
    <property type="entry name" value="Autotransporter_pectin_lyase_C"/>
</dbReference>
<proteinExistence type="predicted"/>
<evidence type="ECO:0000313" key="5">
    <source>
        <dbReference type="Proteomes" id="UP001162881"/>
    </source>
</evidence>
<dbReference type="PROSITE" id="PS51208">
    <property type="entry name" value="AUTOTRANSPORTER"/>
    <property type="match status" value="1"/>
</dbReference>
<feature type="signal peptide" evidence="2">
    <location>
        <begin position="1"/>
        <end position="25"/>
    </location>
</feature>
<dbReference type="SMART" id="SM00869">
    <property type="entry name" value="Autotransporter"/>
    <property type="match status" value="1"/>
</dbReference>
<accession>A0ABT0BHD7</accession>
<gene>
    <name evidence="4" type="ORF">MTR62_17555</name>
</gene>
<evidence type="ECO:0000259" key="3">
    <source>
        <dbReference type="PROSITE" id="PS51208"/>
    </source>
</evidence>
<dbReference type="InterPro" id="IPR005546">
    <property type="entry name" value="Autotransporte_beta"/>
</dbReference>
<keyword evidence="5" id="KW-1185">Reference proteome</keyword>
<evidence type="ECO:0000256" key="2">
    <source>
        <dbReference type="SAM" id="SignalP"/>
    </source>
</evidence>
<dbReference type="InterPro" id="IPR036709">
    <property type="entry name" value="Autotransporte_beta_dom_sf"/>
</dbReference>
<dbReference type="EMBL" id="JALHLF010000106">
    <property type="protein sequence ID" value="MCJ2184482.1"/>
    <property type="molecule type" value="Genomic_DNA"/>
</dbReference>
<dbReference type="InterPro" id="IPR013425">
    <property type="entry name" value="Autotrns_rpt"/>
</dbReference>
<dbReference type="NCBIfam" id="TIGR02601">
    <property type="entry name" value="autotrns_rpt"/>
    <property type="match status" value="2"/>
</dbReference>
<comment type="caution">
    <text evidence="4">The sequence shown here is derived from an EMBL/GenBank/DDBJ whole genome shotgun (WGS) entry which is preliminary data.</text>
</comment>
<evidence type="ECO:0000313" key="4">
    <source>
        <dbReference type="EMBL" id="MCJ2184482.1"/>
    </source>
</evidence>
<feature type="domain" description="Autotransporter" evidence="3">
    <location>
        <begin position="1357"/>
        <end position="1628"/>
    </location>
</feature>
<name>A0ABT0BHD7_9SPHN</name>
<keyword evidence="1 2" id="KW-0732">Signal</keyword>
<dbReference type="Gene3D" id="2.160.20.20">
    <property type="match status" value="2"/>
</dbReference>
<dbReference type="SUPFAM" id="SSF103515">
    <property type="entry name" value="Autotransporter"/>
    <property type="match status" value="1"/>
</dbReference>
<feature type="chain" id="PRO_5047096267" evidence="2">
    <location>
        <begin position="26"/>
        <end position="1628"/>
    </location>
</feature>
<dbReference type="SUPFAM" id="SSF51126">
    <property type="entry name" value="Pectin lyase-like"/>
    <property type="match status" value="3"/>
</dbReference>
<dbReference type="InterPro" id="IPR051551">
    <property type="entry name" value="Autotransporter_adhesion"/>
</dbReference>
<dbReference type="PANTHER" id="PTHR35037">
    <property type="entry name" value="C-TERMINAL REGION OF AIDA-LIKE PROTEIN"/>
    <property type="match status" value="1"/>
</dbReference>
<organism evidence="4 5">
    <name type="scientific">Novosphingobium organovorum</name>
    <dbReference type="NCBI Taxonomy" id="2930092"/>
    <lineage>
        <taxon>Bacteria</taxon>
        <taxon>Pseudomonadati</taxon>
        <taxon>Pseudomonadota</taxon>
        <taxon>Alphaproteobacteria</taxon>
        <taxon>Sphingomonadales</taxon>
        <taxon>Sphingomonadaceae</taxon>
        <taxon>Novosphingobium</taxon>
    </lineage>
</organism>
<sequence length="1628" mass="163354">MRNLNLVSSSALAASLVLCANPAQAEGGMSDDLSVSSGTIIYVNPKIVGDVDVSNGGAVFAWSEFQSGDIHNDGLIALGGEAHTGSIFNSGVLVNSASVFADGTAINDGTWAMAGDIYTSGAFKNDGSLVVVSGGDDGTEATERTIETTGFWGNADGSVDLGNNTLVIDQSGNSTYAGTFEGSGSLVKDGEGTLRLTGASTFTGGLTIAEGTIDTHGGGTLADTLAVSVETAGAYVVGTDDTIGSLDNAGRTFVEAALTTGSLDNSGLVAVSDSLAVTGDATNSGLLDIHRDASTSVGGDLDNSGTIVNQGDLTVDGTLTNEAGATIVLGSSQNAARGHGHDRDSASTTLGALDNSGTVVANSSLTVSGAVTNTETGSITLGQGSDPTFGSLTNAGEITANAYLVVEGSYTQNAGVLYASQGLSSGTLSGEGGTIVLGQGSTYTLDQSADGTYSGAIITASAQGNRGHQNSATTLEKSGTGTLTLAGGENSIQVDTLAIEEGGVTVANDGALGVRTTVTTAAEGTFTIEGDQTITALYNAGTANIDADLTTQRDVVNQGTVNLAGDLTSRATVNTGTLNVMGDSSSGTEEAATRTLTTEVLVGSGTIDLGGGADSASSTANTLVIDLGRDSTYAGAITGAGSLVKEGDSTLRLTGASTFTGGLTIAEGTIDTHGGGTLADTLAVSVEDAGAYIVGTDDTIGSLDNAGRTFVEAALTTGSLTNAGLVAVSDSLAVTGDASSSGLLDIHRAASVSVGGALDNTGLLTNEGTLTVTGNASNAGLLVTDRGAETTIGGDLDNTGLIANLGTLDVAGTVTNQDGATILLIGAQDPWDASAETRFGALDNAGTLITDSHLTVTGAVTNAETGSITLEQGADAWFGSLTNAGTITANSVLVVDGAYTQNAGTLYANADLYTGTLSGTGGTIALADGVTYTLDQSADGTYSGAVSGANALVVKTGTGTLTLDGAQNSFASSALLISEGEVLAASENVLSDDLTVYVASEGTLALGADQTIYQLYGDGTLSLDSYVLTVTDGGEFTGTITGTGYIDTLSGTLELTSTYSSTSTSFTIESGATVNLADGGSITADSFTVNGGTLNLDGTVSGTTVTVTNGGTLHLGNGEDLDSQDYDAGEIDATSTVVEGGGSLTGNGYVSGTTTINDGTLAPGNSPGVMTFDDLVLADGSTTQMQIEGTSGAGVSGGYDQIVVNNSLTIASGASLEIDNSANLGLGETAQLFSYDQGAVSGYFGSASASEGNLMLNLSTGEAVGLGDTSYDDFVSAVSVNANASAILGAEVVNTEGGVAQYYGGHLLTDVTAALANDTSVADVFARWSPEAYTGILDQMKTALLANLPDLGGYDELTAGRHYLFGSYNRSGIDGQDKAGYVSNRLRDDSFNLGMVYQLAHAQVTMAYGHSAGSVSSTNFAADVDGDELSVGVSAPFAAKGALRASGRVAYGKFSSDGTRTMNHGTATFNNVSSDVWSAMGGLEYLQHFKRWKLTVNADMAYLDARMDGFTESGSGDTYDLMHVHTTRQDYWVGTLTGRLDYALDATSSVYGKVKYTHEFGDEFTQLTANIASESLDFTVSNPGLSQDRVMGGVGIQGAVAKRFTVNAEALKGTDKSFAIRAGLSVAF</sequence>
<dbReference type="RefSeq" id="WP_244023359.1">
    <property type="nucleotide sequence ID" value="NZ_JALHLF010000106.1"/>
</dbReference>
<evidence type="ECO:0000256" key="1">
    <source>
        <dbReference type="ARBA" id="ARBA00022729"/>
    </source>
</evidence>
<dbReference type="PANTHER" id="PTHR35037:SF3">
    <property type="entry name" value="C-TERMINAL REGION OF AIDA-LIKE PROTEIN"/>
    <property type="match status" value="1"/>
</dbReference>
<protein>
    <submittedName>
        <fullName evidence="4">Autotransporter-associated beta strand repeat-containing protein</fullName>
    </submittedName>
</protein>
<dbReference type="Pfam" id="PF12951">
    <property type="entry name" value="PATR"/>
    <property type="match status" value="4"/>
</dbReference>